<dbReference type="PANTHER" id="PTHR21349:SF0">
    <property type="entry name" value="LARGE RIBOSOMAL SUBUNIT PROTEIN BL21M"/>
    <property type="match status" value="1"/>
</dbReference>
<evidence type="ECO:0000313" key="8">
    <source>
        <dbReference type="EMBL" id="CAL1329362.1"/>
    </source>
</evidence>
<keyword evidence="5 6" id="KW-0687">Ribonucleoprotein</keyword>
<dbReference type="InterPro" id="IPR001787">
    <property type="entry name" value="Ribosomal_bL21"/>
</dbReference>
<keyword evidence="3 6" id="KW-0694">RNA-binding</keyword>
<dbReference type="SUPFAM" id="SSF141091">
    <property type="entry name" value="L21p-like"/>
    <property type="match status" value="1"/>
</dbReference>
<proteinExistence type="inferred from homology"/>
<keyword evidence="9" id="KW-1185">Reference proteome</keyword>
<dbReference type="PANTHER" id="PTHR21349">
    <property type="entry name" value="50S RIBOSOMAL PROTEIN L21"/>
    <property type="match status" value="1"/>
</dbReference>
<comment type="function">
    <text evidence="6 7">This protein binds to 23S rRNA in the presence of protein L20.</text>
</comment>
<keyword evidence="2 6" id="KW-0699">rRNA-binding</keyword>
<evidence type="ECO:0000256" key="5">
    <source>
        <dbReference type="ARBA" id="ARBA00023274"/>
    </source>
</evidence>
<evidence type="ECO:0000313" key="9">
    <source>
        <dbReference type="Proteomes" id="UP001497533"/>
    </source>
</evidence>
<dbReference type="GO" id="GO:0005840">
    <property type="term" value="C:ribosome"/>
    <property type="evidence" value="ECO:0007669"/>
    <property type="project" value="UniProtKB-KW"/>
</dbReference>
<evidence type="ECO:0000256" key="7">
    <source>
        <dbReference type="RuleBase" id="RU000562"/>
    </source>
</evidence>
<protein>
    <recommendedName>
        <fullName evidence="6">Large ribosomal subunit protein bL21</fullName>
    </recommendedName>
</protein>
<keyword evidence="4 6" id="KW-0689">Ribosomal protein</keyword>
<dbReference type="Proteomes" id="UP001497533">
    <property type="component" value="Chromosome"/>
</dbReference>
<evidence type="ECO:0000256" key="2">
    <source>
        <dbReference type="ARBA" id="ARBA00022730"/>
    </source>
</evidence>
<name>A0ABP1CFZ8_9GAMM</name>
<dbReference type="InterPro" id="IPR028909">
    <property type="entry name" value="bL21-like"/>
</dbReference>
<dbReference type="InterPro" id="IPR036164">
    <property type="entry name" value="bL21-like_sf"/>
</dbReference>
<dbReference type="Pfam" id="PF00829">
    <property type="entry name" value="Ribosomal_L21p"/>
    <property type="match status" value="1"/>
</dbReference>
<evidence type="ECO:0000256" key="6">
    <source>
        <dbReference type="HAMAP-Rule" id="MF_01363"/>
    </source>
</evidence>
<organism evidence="8 9">
    <name type="scientific">Candidatus Providencia siddallii</name>
    <dbReference type="NCBI Taxonomy" id="1715285"/>
    <lineage>
        <taxon>Bacteria</taxon>
        <taxon>Pseudomonadati</taxon>
        <taxon>Pseudomonadota</taxon>
        <taxon>Gammaproteobacteria</taxon>
        <taxon>Enterobacterales</taxon>
        <taxon>Morganellaceae</taxon>
        <taxon>Providencia</taxon>
    </lineage>
</organism>
<dbReference type="RefSeq" id="WP_341764831.1">
    <property type="nucleotide sequence ID" value="NZ_OZ034688.1"/>
</dbReference>
<dbReference type="PROSITE" id="PS01169">
    <property type="entry name" value="RIBOSOMAL_L21"/>
    <property type="match status" value="1"/>
</dbReference>
<reference evidence="8" key="1">
    <citation type="submission" date="2024-04" db="EMBL/GenBank/DDBJ databases">
        <authorList>
            <person name="Manzano-Marin A."/>
            <person name="Manzano-Marin A."/>
            <person name="Alejandro Manzano Marin A."/>
        </authorList>
    </citation>
    <scope>NUCLEOTIDE SEQUENCE [LARGE SCALE GENOMIC DNA]</scope>
    <source>
        <strain evidence="8">TABTEA</strain>
    </source>
</reference>
<dbReference type="NCBIfam" id="TIGR00061">
    <property type="entry name" value="L21"/>
    <property type="match status" value="1"/>
</dbReference>
<evidence type="ECO:0000256" key="4">
    <source>
        <dbReference type="ARBA" id="ARBA00022980"/>
    </source>
</evidence>
<evidence type="ECO:0000256" key="1">
    <source>
        <dbReference type="ARBA" id="ARBA00008563"/>
    </source>
</evidence>
<dbReference type="HAMAP" id="MF_01363">
    <property type="entry name" value="Ribosomal_bL21"/>
    <property type="match status" value="1"/>
</dbReference>
<comment type="similarity">
    <text evidence="1 6 7">Belongs to the bacterial ribosomal protein bL21 family.</text>
</comment>
<evidence type="ECO:0000256" key="3">
    <source>
        <dbReference type="ARBA" id="ARBA00022884"/>
    </source>
</evidence>
<comment type="subunit">
    <text evidence="6">Part of the 50S ribosomal subunit. Contacts protein L20.</text>
</comment>
<dbReference type="EMBL" id="OZ034688">
    <property type="protein sequence ID" value="CAL1329362.1"/>
    <property type="molecule type" value="Genomic_DNA"/>
</dbReference>
<dbReference type="InterPro" id="IPR018258">
    <property type="entry name" value="Ribosomal_bL21_CS"/>
</dbReference>
<gene>
    <name evidence="6 8" type="primary">rplU</name>
    <name evidence="8" type="ORF">PRHACTZTBTEA_444</name>
</gene>
<sequence>MYAVFQNGGKQYKIEKEQTIRLEKLNITVGTIVDFKNVLMIYNGSECQLGTPIINNAKIKAEIIAHGRNKKIKIIKFNRRKHSRKQQGHRQYFTDVKIIDIIKK</sequence>
<accession>A0ABP1CFZ8</accession>